<dbReference type="PROSITE" id="PS50088">
    <property type="entry name" value="ANK_REPEAT"/>
    <property type="match status" value="4"/>
</dbReference>
<feature type="compositionally biased region" description="Basic and acidic residues" evidence="4">
    <location>
        <begin position="1156"/>
        <end position="1165"/>
    </location>
</feature>
<feature type="repeat" description="ANK" evidence="3">
    <location>
        <begin position="106"/>
        <end position="138"/>
    </location>
</feature>
<dbReference type="Pfam" id="PF12796">
    <property type="entry name" value="Ank_2"/>
    <property type="match status" value="1"/>
</dbReference>
<sequence>MYEIQTLNEKLLLAVCKGKTGSVEKLLEQGANVNFRNKKDGMTPLLKACQRRNYTMQKILLSKGANPKLKDKLGLSCLHYVAEAGDAESLKMLLAYQASIQSKDVNDCAPLHYAADRNKLTAVDTLVFCGANAFEKNKKGFTPLKSANNPEVQKILKDSEYTLLGVKNGDIHIQCIELEPNKTYWLEKADLTVHTPSTFPLKSLSFICRRVRPEFCHPILKPYQKELLISDTFEFLTSETSTKAKVLLEVPLYDFPDPFEDIFMKTDTCPTVKENMRQHDITRLKDEKTPGRLKWICTTEVDITHVRSFNLVAFPRKETFHIGRSGAELSSSVDKFIKISILENTFDDPKGSVSLEVIPTPVYHPKNIDSIISIGHFYDLTHDKIEQPRKTVNLRVPLPQDYENDGDLYLLGADVDPEYFLDPDFGEKQDMDHWEVISVNPKTTRGCVNIPVEHFSIYVASEAKRNKSKEAVIKETSELCRRASMRKTFTLFLVLVKPVGENVYHVIIECTTKRRKEDRMNFWINKNYLDQKPSYSGEFESIPGTKYMLRLSGNVKTVSGFPKTRLEFHPKRENCQQFQVTMSDYNAFNAASVDIYEVKDKEDGKEEEEGLVSMPFRLTGTPFVEDLEPLNDESFPGFTTDSLLRQLSKNLENEWIKVAVLLGLSFRTVENFRTNSKLSDPDKRFKVLQLWRDTSKHRVDYGVDDLVSALHRIDREDLVQQIQKELQIWLDKNEDRQDRFYAWAQSKLTGPSLQPSDVEQPSPVSDQTFVLLIDKFGNNGSITQLGLQMGLSRPENDKIFNDALITNREHQLLRMFVAAREKIGDMFKTFLQLIQSFEVLNMNDTMKWIFETTDQWITSTEKDKNPVPWRQEIINYLHKSSSQDDLDKEDDHSHENEQGENSQAGAQSTTAELDTSETKHVDSDNEETNNDENDEDKDRNFVSFLKSQSLKGKDEKRPNMEQREESEEFQKKENVAEETDSVHEVTGSVASLYKSQKDKTRKGSRVSLQTQEVNDINQSSGSLQTADHEIKGSLSSLSKSQKDSTGKGSRISLQTKEVNDINRSSGSLQTSVQEVKGSVASISRSQKDQTGEGSRISLQTQDVNDLKRNSGSLQTPEKKIIKSTSQSSIVNQDKTENSIEGEITKDKQEKETEEIPVDKLITKEEANEDDKSETLSNSKTNIPKIVHPEEKYAAELSHKIVDEALESAAHMQPDSETQNNNDIQQLTEMLKATLNPPRTIKDASLSSSHEQISDSDDQYTSIKKSHEDLIEKSSKQSDKTRKIEKENLNDESSDSSAD</sequence>
<feature type="domain" description="Death" evidence="5">
    <location>
        <begin position="640"/>
        <end position="726"/>
    </location>
</feature>
<dbReference type="PROSITE" id="PS50017">
    <property type="entry name" value="DEATH_DOMAIN"/>
    <property type="match status" value="1"/>
</dbReference>
<dbReference type="EMBL" id="UYJE01008452">
    <property type="protein sequence ID" value="VDI63978.1"/>
    <property type="molecule type" value="Genomic_DNA"/>
</dbReference>
<dbReference type="SUPFAM" id="SSF47986">
    <property type="entry name" value="DEATH domain"/>
    <property type="match status" value="1"/>
</dbReference>
<dbReference type="Gene3D" id="1.25.40.20">
    <property type="entry name" value="Ankyrin repeat-containing domain"/>
    <property type="match status" value="2"/>
</dbReference>
<evidence type="ECO:0000256" key="3">
    <source>
        <dbReference type="PROSITE-ProRule" id="PRU00023"/>
    </source>
</evidence>
<organism evidence="6 7">
    <name type="scientific">Mytilus galloprovincialis</name>
    <name type="common">Mediterranean mussel</name>
    <dbReference type="NCBI Taxonomy" id="29158"/>
    <lineage>
        <taxon>Eukaryota</taxon>
        <taxon>Metazoa</taxon>
        <taxon>Spiralia</taxon>
        <taxon>Lophotrochozoa</taxon>
        <taxon>Mollusca</taxon>
        <taxon>Bivalvia</taxon>
        <taxon>Autobranchia</taxon>
        <taxon>Pteriomorphia</taxon>
        <taxon>Mytilida</taxon>
        <taxon>Mytiloidea</taxon>
        <taxon>Mytilidae</taxon>
        <taxon>Mytilinae</taxon>
        <taxon>Mytilus</taxon>
    </lineage>
</organism>
<keyword evidence="1" id="KW-0677">Repeat</keyword>
<dbReference type="InterPro" id="IPR011029">
    <property type="entry name" value="DEATH-like_dom_sf"/>
</dbReference>
<feature type="repeat" description="ANK" evidence="3">
    <location>
        <begin position="40"/>
        <end position="72"/>
    </location>
</feature>
<feature type="region of interest" description="Disordered" evidence="4">
    <location>
        <begin position="1204"/>
        <end position="1298"/>
    </location>
</feature>
<feature type="repeat" description="ANK" evidence="3">
    <location>
        <begin position="73"/>
        <end position="105"/>
    </location>
</feature>
<feature type="compositionally biased region" description="Polar residues" evidence="4">
    <location>
        <begin position="1214"/>
        <end position="1227"/>
    </location>
</feature>
<dbReference type="SMART" id="SM00248">
    <property type="entry name" value="ANK"/>
    <property type="match status" value="4"/>
</dbReference>
<proteinExistence type="predicted"/>
<gene>
    <name evidence="6" type="ORF">MGAL_10B061832</name>
</gene>
<comment type="caution">
    <text evidence="6">The sequence shown here is derived from an EMBL/GenBank/DDBJ whole genome shotgun (WGS) entry which is preliminary data.</text>
</comment>
<dbReference type="Proteomes" id="UP000596742">
    <property type="component" value="Unassembled WGS sequence"/>
</dbReference>
<dbReference type="InterPro" id="IPR002110">
    <property type="entry name" value="Ankyrin_rpt"/>
</dbReference>
<dbReference type="GO" id="GO:0007165">
    <property type="term" value="P:signal transduction"/>
    <property type="evidence" value="ECO:0007669"/>
    <property type="project" value="InterPro"/>
</dbReference>
<dbReference type="InterPro" id="IPR050776">
    <property type="entry name" value="Ank_Repeat/CDKN_Inhibitor"/>
</dbReference>
<dbReference type="PROSITE" id="PS50297">
    <property type="entry name" value="ANK_REP_REGION"/>
    <property type="match status" value="1"/>
</dbReference>
<feature type="compositionally biased region" description="Basic and acidic residues" evidence="4">
    <location>
        <begin position="1264"/>
        <end position="1288"/>
    </location>
</feature>
<evidence type="ECO:0000256" key="2">
    <source>
        <dbReference type="ARBA" id="ARBA00023043"/>
    </source>
</evidence>
<feature type="compositionally biased region" description="Polar residues" evidence="4">
    <location>
        <begin position="1051"/>
        <end position="1073"/>
    </location>
</feature>
<feature type="compositionally biased region" description="Basic and acidic residues" evidence="4">
    <location>
        <begin position="951"/>
        <end position="983"/>
    </location>
</feature>
<dbReference type="CDD" id="cd01670">
    <property type="entry name" value="Death"/>
    <property type="match status" value="1"/>
</dbReference>
<name>A0A8B6GH20_MYTGA</name>
<feature type="compositionally biased region" description="Polar residues" evidence="4">
    <location>
        <begin position="1096"/>
        <end position="1115"/>
    </location>
</feature>
<dbReference type="SUPFAM" id="SSF48403">
    <property type="entry name" value="Ankyrin repeat"/>
    <property type="match status" value="1"/>
</dbReference>
<feature type="compositionally biased region" description="Basic and acidic residues" evidence="4">
    <location>
        <begin position="1133"/>
        <end position="1150"/>
    </location>
</feature>
<evidence type="ECO:0000256" key="4">
    <source>
        <dbReference type="SAM" id="MobiDB-lite"/>
    </source>
</evidence>
<feature type="compositionally biased region" description="Acidic residues" evidence="4">
    <location>
        <begin position="1289"/>
        <end position="1298"/>
    </location>
</feature>
<evidence type="ECO:0000313" key="7">
    <source>
        <dbReference type="Proteomes" id="UP000596742"/>
    </source>
</evidence>
<feature type="compositionally biased region" description="Polar residues" evidence="4">
    <location>
        <begin position="1006"/>
        <end position="1025"/>
    </location>
</feature>
<dbReference type="PANTHER" id="PTHR24201">
    <property type="entry name" value="ANK_REP_REGION DOMAIN-CONTAINING PROTEIN"/>
    <property type="match status" value="1"/>
</dbReference>
<keyword evidence="2 3" id="KW-0040">ANK repeat</keyword>
<dbReference type="OrthoDB" id="6140651at2759"/>
<evidence type="ECO:0000259" key="5">
    <source>
        <dbReference type="PROSITE" id="PS50017"/>
    </source>
</evidence>
<dbReference type="Gene3D" id="1.10.533.10">
    <property type="entry name" value="Death Domain, Fas"/>
    <property type="match status" value="1"/>
</dbReference>
<evidence type="ECO:0000256" key="1">
    <source>
        <dbReference type="ARBA" id="ARBA00022737"/>
    </source>
</evidence>
<reference evidence="6" key="1">
    <citation type="submission" date="2018-11" db="EMBL/GenBank/DDBJ databases">
        <authorList>
            <person name="Alioto T."/>
            <person name="Alioto T."/>
        </authorList>
    </citation>
    <scope>NUCLEOTIDE SEQUENCE</scope>
</reference>
<feature type="region of interest" description="Disordered" evidence="4">
    <location>
        <begin position="881"/>
        <end position="1188"/>
    </location>
</feature>
<dbReference type="InterPro" id="IPR036770">
    <property type="entry name" value="Ankyrin_rpt-contain_sf"/>
</dbReference>
<dbReference type="InterPro" id="IPR000488">
    <property type="entry name" value="Death_dom"/>
</dbReference>
<dbReference type="Pfam" id="PF00531">
    <property type="entry name" value="Death"/>
    <property type="match status" value="1"/>
</dbReference>
<feature type="compositionally biased region" description="Acidic residues" evidence="4">
    <location>
        <begin position="924"/>
        <end position="935"/>
    </location>
</feature>
<accession>A0A8B6GH20</accession>
<evidence type="ECO:0000313" key="6">
    <source>
        <dbReference type="EMBL" id="VDI63978.1"/>
    </source>
</evidence>
<keyword evidence="7" id="KW-1185">Reference proteome</keyword>
<dbReference type="Gene3D" id="2.60.220.30">
    <property type="match status" value="1"/>
</dbReference>
<protein>
    <recommendedName>
        <fullName evidence="5">Death domain-containing protein</fullName>
    </recommendedName>
</protein>
<feature type="repeat" description="ANK" evidence="3">
    <location>
        <begin position="6"/>
        <end position="38"/>
    </location>
</feature>
<feature type="compositionally biased region" description="Polar residues" evidence="4">
    <location>
        <begin position="899"/>
        <end position="913"/>
    </location>
</feature>